<feature type="domain" description="Fatty acid desaturase" evidence="13">
    <location>
        <begin position="95"/>
        <end position="301"/>
    </location>
</feature>
<evidence type="ECO:0000256" key="8">
    <source>
        <dbReference type="ARBA" id="ARBA00023002"/>
    </source>
</evidence>
<feature type="transmembrane region" description="Helical" evidence="12">
    <location>
        <begin position="94"/>
        <end position="114"/>
    </location>
</feature>
<evidence type="ECO:0000313" key="15">
    <source>
        <dbReference type="Proteomes" id="UP001143307"/>
    </source>
</evidence>
<sequence>MDYLRYYLATAVVLCGFVGFYWGGYWVFLGVGTFIPLLIMDTLLPYDHRPREIRYPILADIPLYLHVLLMFMVYASYIGWAASAGSSTVPITAGQWLGAVLTLGWLGAVPTLPVNHELMHRRGRIPRACATILGTFYADPTRDVAHVHTHHIHLATPKDSDTARRGETVYGFVFRATAGSFKDFFQLEKESCTRRNAGLFSPRGRILRALLQVAILLGACAWFAGSAAALAALAGTIVAKLLVEMFNYYQHYGLVRVLGSNYGQQHLWNHLKPVSRQLAFEITNHNDHHMDSYLPFYRLQPKVEGPQMPSIFLCFLAGLIPPLWFSYIAQPRLKNWDLEHATGEERELAREANRVAHWPDWLDASSAN</sequence>
<gene>
    <name evidence="14" type="ORF">EYC87_17955</name>
</gene>
<keyword evidence="8" id="KW-0560">Oxidoreductase</keyword>
<dbReference type="PANTHER" id="PTHR38674:SF1">
    <property type="entry name" value="ALKANE 1-MONOOXYGENASE 1"/>
    <property type="match status" value="1"/>
</dbReference>
<dbReference type="InterPro" id="IPR033885">
    <property type="entry name" value="AlkB/XylM"/>
</dbReference>
<dbReference type="EMBL" id="SHNP01000008">
    <property type="protein sequence ID" value="MCX2975468.1"/>
    <property type="molecule type" value="Genomic_DNA"/>
</dbReference>
<feature type="transmembrane region" description="Helical" evidence="12">
    <location>
        <begin position="213"/>
        <end position="239"/>
    </location>
</feature>
<name>A0ABT3SZR1_9GAMM</name>
<reference evidence="14" key="1">
    <citation type="submission" date="2019-02" db="EMBL/GenBank/DDBJ databases">
        <authorList>
            <person name="Li S.-H."/>
        </authorList>
    </citation>
    <scope>NUCLEOTIDE SEQUENCE</scope>
    <source>
        <strain evidence="14">IMCC8485</strain>
    </source>
</reference>
<keyword evidence="5 12" id="KW-0812">Transmembrane</keyword>
<dbReference type="Pfam" id="PF00487">
    <property type="entry name" value="FA_desaturase"/>
    <property type="match status" value="1"/>
</dbReference>
<feature type="transmembrane region" description="Helical" evidence="12">
    <location>
        <begin position="310"/>
        <end position="329"/>
    </location>
</feature>
<evidence type="ECO:0000256" key="4">
    <source>
        <dbReference type="ARBA" id="ARBA00022519"/>
    </source>
</evidence>
<keyword evidence="15" id="KW-1185">Reference proteome</keyword>
<keyword evidence="3" id="KW-1003">Cell membrane</keyword>
<comment type="similarity">
    <text evidence="2">Belongs to the fatty acid desaturase type 1 family. AlkB subfamily.</text>
</comment>
<keyword evidence="4" id="KW-0997">Cell inner membrane</keyword>
<keyword evidence="11 12" id="KW-0472">Membrane</keyword>
<protein>
    <submittedName>
        <fullName evidence="14">Alkane 1-monooxygenase</fullName>
    </submittedName>
</protein>
<feature type="transmembrane region" description="Helical" evidence="12">
    <location>
        <begin position="20"/>
        <end position="40"/>
    </location>
</feature>
<evidence type="ECO:0000256" key="12">
    <source>
        <dbReference type="SAM" id="Phobius"/>
    </source>
</evidence>
<comment type="subcellular location">
    <subcellularLocation>
        <location evidence="1">Cell inner membrane</location>
        <topology evidence="1">Multi-pass membrane protein</topology>
    </subcellularLocation>
</comment>
<keyword evidence="10" id="KW-0503">Monooxygenase</keyword>
<comment type="caution">
    <text evidence="14">The sequence shown here is derived from an EMBL/GenBank/DDBJ whole genome shotgun (WGS) entry which is preliminary data.</text>
</comment>
<dbReference type="Proteomes" id="UP001143307">
    <property type="component" value="Unassembled WGS sequence"/>
</dbReference>
<evidence type="ECO:0000313" key="14">
    <source>
        <dbReference type="EMBL" id="MCX2975468.1"/>
    </source>
</evidence>
<accession>A0ABT3SZR1</accession>
<evidence type="ECO:0000256" key="5">
    <source>
        <dbReference type="ARBA" id="ARBA00022692"/>
    </source>
</evidence>
<keyword evidence="9" id="KW-0408">Iron</keyword>
<evidence type="ECO:0000256" key="7">
    <source>
        <dbReference type="ARBA" id="ARBA00022989"/>
    </source>
</evidence>
<keyword evidence="7 12" id="KW-1133">Transmembrane helix</keyword>
<feature type="transmembrane region" description="Helical" evidence="12">
    <location>
        <begin position="61"/>
        <end position="82"/>
    </location>
</feature>
<evidence type="ECO:0000256" key="3">
    <source>
        <dbReference type="ARBA" id="ARBA00022475"/>
    </source>
</evidence>
<evidence type="ECO:0000259" key="13">
    <source>
        <dbReference type="Pfam" id="PF00487"/>
    </source>
</evidence>
<organism evidence="14 15">
    <name type="scientific">Candidatus Seongchinamella marina</name>
    <dbReference type="NCBI Taxonomy" id="2518990"/>
    <lineage>
        <taxon>Bacteria</taxon>
        <taxon>Pseudomonadati</taxon>
        <taxon>Pseudomonadota</taxon>
        <taxon>Gammaproteobacteria</taxon>
        <taxon>Cellvibrionales</taxon>
        <taxon>Halieaceae</taxon>
        <taxon>Seongchinamella</taxon>
    </lineage>
</organism>
<evidence type="ECO:0000256" key="1">
    <source>
        <dbReference type="ARBA" id="ARBA00004429"/>
    </source>
</evidence>
<dbReference type="RefSeq" id="WP_279254107.1">
    <property type="nucleotide sequence ID" value="NZ_SHNP01000008.1"/>
</dbReference>
<evidence type="ECO:0000256" key="9">
    <source>
        <dbReference type="ARBA" id="ARBA00023004"/>
    </source>
</evidence>
<evidence type="ECO:0000256" key="2">
    <source>
        <dbReference type="ARBA" id="ARBA00010823"/>
    </source>
</evidence>
<evidence type="ECO:0000256" key="10">
    <source>
        <dbReference type="ARBA" id="ARBA00023033"/>
    </source>
</evidence>
<dbReference type="InterPro" id="IPR005804">
    <property type="entry name" value="FA_desaturase_dom"/>
</dbReference>
<keyword evidence="6" id="KW-0479">Metal-binding</keyword>
<evidence type="ECO:0000256" key="6">
    <source>
        <dbReference type="ARBA" id="ARBA00022723"/>
    </source>
</evidence>
<evidence type="ECO:0000256" key="11">
    <source>
        <dbReference type="ARBA" id="ARBA00023136"/>
    </source>
</evidence>
<proteinExistence type="inferred from homology"/>
<dbReference type="PANTHER" id="PTHR38674">
    <property type="entry name" value="ALKANE 1-MONOOXYGENASE 1"/>
    <property type="match status" value="1"/>
</dbReference>
<dbReference type="CDD" id="cd03512">
    <property type="entry name" value="Alkane-hydroxylase"/>
    <property type="match status" value="1"/>
</dbReference>